<dbReference type="SUPFAM" id="SSF117281">
    <property type="entry name" value="Kelch motif"/>
    <property type="match status" value="1"/>
</dbReference>
<keyword evidence="2" id="KW-0677">Repeat</keyword>
<dbReference type="SUPFAM" id="SSF81383">
    <property type="entry name" value="F-box domain"/>
    <property type="match status" value="1"/>
</dbReference>
<dbReference type="Pfam" id="PF01344">
    <property type="entry name" value="Kelch_1"/>
    <property type="match status" value="3"/>
</dbReference>
<dbReference type="Pfam" id="PF00646">
    <property type="entry name" value="F-box"/>
    <property type="match status" value="1"/>
</dbReference>
<dbReference type="CDD" id="cd22152">
    <property type="entry name" value="F-box_AtAFR-like"/>
    <property type="match status" value="1"/>
</dbReference>
<feature type="domain" description="F-box" evidence="3">
    <location>
        <begin position="66"/>
        <end position="104"/>
    </location>
</feature>
<sequence>MQIVQFPESVLLKNQEMPRFFSEKKRLTESNMCLSIPVQQDVPTISKGISQSISHISSDLYCSILPGLPDDVGKLCLALVPRANIPIMGAVCKRWRSFIRSKEFIMVRKQAGMLEEWLYVFTMDEDRRDGHWEVLDGLGNKHLSLPLMPGLPKTGFGVVVVNGKLLVIAGLTVSEEIASASAEVYQYHSCLNSWSKLACMNVARYDFACAEVDGMVYAAGGYGVDGESLSSAEVYNPDTDKWTLIESLRRPRWGCFACGFQGKLYVMGGRSSFTIGNSKFVDVYNPEKHSWCEMKNGCVMVTAHAVLGKRLFCMEWKNQRKLIIFNPEDNSWKMVPVPLTGSSSIGFRFGKLGGKLLLLSMKEEPEYRTLLYDPNAAPGSEWKTCDIKPSGLCLYSVTIEA</sequence>
<accession>A0AAD3SZY1</accession>
<evidence type="ECO:0000259" key="3">
    <source>
        <dbReference type="Pfam" id="PF00646"/>
    </source>
</evidence>
<dbReference type="InterPro" id="IPR006652">
    <property type="entry name" value="Kelch_1"/>
</dbReference>
<dbReference type="Gene3D" id="2.120.10.80">
    <property type="entry name" value="Kelch-type beta propeller"/>
    <property type="match status" value="1"/>
</dbReference>
<dbReference type="SMART" id="SM00612">
    <property type="entry name" value="Kelch"/>
    <property type="match status" value="3"/>
</dbReference>
<organism evidence="4 5">
    <name type="scientific">Nepenthes gracilis</name>
    <name type="common">Slender pitcher plant</name>
    <dbReference type="NCBI Taxonomy" id="150966"/>
    <lineage>
        <taxon>Eukaryota</taxon>
        <taxon>Viridiplantae</taxon>
        <taxon>Streptophyta</taxon>
        <taxon>Embryophyta</taxon>
        <taxon>Tracheophyta</taxon>
        <taxon>Spermatophyta</taxon>
        <taxon>Magnoliopsida</taxon>
        <taxon>eudicotyledons</taxon>
        <taxon>Gunneridae</taxon>
        <taxon>Pentapetalae</taxon>
        <taxon>Caryophyllales</taxon>
        <taxon>Nepenthaceae</taxon>
        <taxon>Nepenthes</taxon>
    </lineage>
</organism>
<dbReference type="AlphaFoldDB" id="A0AAD3SZY1"/>
<gene>
    <name evidence="4" type="ORF">Nepgr_022622</name>
</gene>
<evidence type="ECO:0000313" key="4">
    <source>
        <dbReference type="EMBL" id="GMH20780.1"/>
    </source>
</evidence>
<protein>
    <recommendedName>
        <fullName evidence="3">F-box domain-containing protein</fullName>
    </recommendedName>
</protein>
<dbReference type="InterPro" id="IPR036047">
    <property type="entry name" value="F-box-like_dom_sf"/>
</dbReference>
<dbReference type="InterPro" id="IPR015915">
    <property type="entry name" value="Kelch-typ_b-propeller"/>
</dbReference>
<keyword evidence="5" id="KW-1185">Reference proteome</keyword>
<evidence type="ECO:0000256" key="2">
    <source>
        <dbReference type="ARBA" id="ARBA00022737"/>
    </source>
</evidence>
<reference evidence="4" key="1">
    <citation type="submission" date="2023-05" db="EMBL/GenBank/DDBJ databases">
        <title>Nepenthes gracilis genome sequencing.</title>
        <authorList>
            <person name="Fukushima K."/>
        </authorList>
    </citation>
    <scope>NUCLEOTIDE SEQUENCE</scope>
    <source>
        <strain evidence="4">SING2019-196</strain>
    </source>
</reference>
<dbReference type="Proteomes" id="UP001279734">
    <property type="component" value="Unassembled WGS sequence"/>
</dbReference>
<comment type="caution">
    <text evidence="4">The sequence shown here is derived from an EMBL/GenBank/DDBJ whole genome shotgun (WGS) entry which is preliminary data.</text>
</comment>
<name>A0AAD3SZY1_NEPGR</name>
<keyword evidence="1" id="KW-0880">Kelch repeat</keyword>
<dbReference type="PANTHER" id="PTHR46344:SF1">
    <property type="entry name" value="OS02G0504900 PROTEIN"/>
    <property type="match status" value="1"/>
</dbReference>
<evidence type="ECO:0000256" key="1">
    <source>
        <dbReference type="ARBA" id="ARBA00022441"/>
    </source>
</evidence>
<evidence type="ECO:0000313" key="5">
    <source>
        <dbReference type="Proteomes" id="UP001279734"/>
    </source>
</evidence>
<dbReference type="PANTHER" id="PTHR46344">
    <property type="entry name" value="OS02G0202900 PROTEIN"/>
    <property type="match status" value="1"/>
</dbReference>
<dbReference type="InterPro" id="IPR001810">
    <property type="entry name" value="F-box_dom"/>
</dbReference>
<proteinExistence type="predicted"/>
<dbReference type="EMBL" id="BSYO01000022">
    <property type="protein sequence ID" value="GMH20780.1"/>
    <property type="molecule type" value="Genomic_DNA"/>
</dbReference>